<dbReference type="RefSeq" id="WP_179433739.1">
    <property type="nucleotide sequence ID" value="NZ_BAABLC010000002.1"/>
</dbReference>
<dbReference type="EMBL" id="JACCBH010000001">
    <property type="protein sequence ID" value="NYD54986.1"/>
    <property type="molecule type" value="Genomic_DNA"/>
</dbReference>
<evidence type="ECO:0000259" key="3">
    <source>
        <dbReference type="SMART" id="SM00909"/>
    </source>
</evidence>
<dbReference type="AlphaFoldDB" id="A0A7Y9EWA0"/>
<keyword evidence="2" id="KW-0732">Signal</keyword>
<feature type="region of interest" description="Disordered" evidence="1">
    <location>
        <begin position="28"/>
        <end position="58"/>
    </location>
</feature>
<sequence>MRARRIIRAVVVAATVLALTACATLPTTGDVRPGRVDGQSSDDSDVTYLPQGPSEDADPEQIVRGFIDAASSPTDNWAVAREFLATSFQDAWKPHAGVTIDTSVADRRYEAPEPADDAVESGVSLTLRQAATVDADGVYTPVAPGTGSAELQYELGKNADGQWRITAAPDGIVLDAQSFAAADVFSPYALEFYDSTWTYLVPDVRWFPKRKNTATRIVRALVSGSPSPWLVQAVRTAFTGDIELARDAVTVESQVAEVELSAAALGADATTRARMRTQLERSLSALGVLEVRLTVDGRELQTGPAQFSPTSVDSRSLVRTDDGFGYLSGRDLTPIDGVSKQIVDFPQPISSVVANGADRRAIVQITTGQVYAISEGDVDEIDGRPGLLEPSLDAFGYTWTVPAGQPGAVMAWAPSIVAHPVSGFADASSISAFSLSRDGARAAAVVTSGSAQHVEVASVVRDGDGLPVDLGAHVVVGWPDGQVLDMAWLDDATLGILVDDGERRRLVQQPIGGPSTSIDVPNGSIAIAPATPASSIRLLGDDGTLRVRSGPIWQTEATGVSLLATQVVG</sequence>
<feature type="chain" id="PRO_5030613348" description="GerMN domain-containing protein" evidence="2">
    <location>
        <begin position="24"/>
        <end position="569"/>
    </location>
</feature>
<reference evidence="4 5" key="1">
    <citation type="submission" date="2020-07" db="EMBL/GenBank/DDBJ databases">
        <title>Sequencing the genomes of 1000 actinobacteria strains.</title>
        <authorList>
            <person name="Klenk H.-P."/>
        </authorList>
    </citation>
    <scope>NUCLEOTIDE SEQUENCE [LARGE SCALE GENOMIC DNA]</scope>
    <source>
        <strain evidence="4 5">DSM 22185</strain>
    </source>
</reference>
<organism evidence="4 5">
    <name type="scientific">Microbacterium pseudoresistens</name>
    <dbReference type="NCBI Taxonomy" id="640634"/>
    <lineage>
        <taxon>Bacteria</taxon>
        <taxon>Bacillati</taxon>
        <taxon>Actinomycetota</taxon>
        <taxon>Actinomycetes</taxon>
        <taxon>Micrococcales</taxon>
        <taxon>Microbacteriaceae</taxon>
        <taxon>Microbacterium</taxon>
    </lineage>
</organism>
<dbReference type="PROSITE" id="PS51257">
    <property type="entry name" value="PROKAR_LIPOPROTEIN"/>
    <property type="match status" value="1"/>
</dbReference>
<feature type="signal peptide" evidence="2">
    <location>
        <begin position="1"/>
        <end position="23"/>
    </location>
</feature>
<accession>A0A7Y9EWA0</accession>
<evidence type="ECO:0000256" key="2">
    <source>
        <dbReference type="SAM" id="SignalP"/>
    </source>
</evidence>
<dbReference type="Proteomes" id="UP000552045">
    <property type="component" value="Unassembled WGS sequence"/>
</dbReference>
<dbReference type="SMART" id="SM00909">
    <property type="entry name" value="Germane"/>
    <property type="match status" value="1"/>
</dbReference>
<dbReference type="InterPro" id="IPR059026">
    <property type="entry name" value="LpqB_N"/>
</dbReference>
<protein>
    <recommendedName>
        <fullName evidence="3">GerMN domain-containing protein</fullName>
    </recommendedName>
</protein>
<dbReference type="Pfam" id="PF10647">
    <property type="entry name" value="Gmad1"/>
    <property type="match status" value="1"/>
</dbReference>
<dbReference type="InterPro" id="IPR019606">
    <property type="entry name" value="GerMN"/>
</dbReference>
<evidence type="ECO:0000313" key="4">
    <source>
        <dbReference type="EMBL" id="NYD54986.1"/>
    </source>
</evidence>
<dbReference type="InterPro" id="IPR018910">
    <property type="entry name" value="LpqB_C"/>
</dbReference>
<dbReference type="Pfam" id="PF25976">
    <property type="entry name" value="LpqB_N"/>
    <property type="match status" value="1"/>
</dbReference>
<comment type="caution">
    <text evidence="4">The sequence shown here is derived from an EMBL/GenBank/DDBJ whole genome shotgun (WGS) entry which is preliminary data.</text>
</comment>
<evidence type="ECO:0000256" key="1">
    <source>
        <dbReference type="SAM" id="MobiDB-lite"/>
    </source>
</evidence>
<feature type="domain" description="GerMN" evidence="3">
    <location>
        <begin position="214"/>
        <end position="304"/>
    </location>
</feature>
<gene>
    <name evidence="4" type="ORF">BKA02_002041</name>
</gene>
<name>A0A7Y9EWA0_9MICO</name>
<evidence type="ECO:0000313" key="5">
    <source>
        <dbReference type="Proteomes" id="UP000552045"/>
    </source>
</evidence>
<dbReference type="Pfam" id="PF10646">
    <property type="entry name" value="Germane"/>
    <property type="match status" value="1"/>
</dbReference>
<keyword evidence="5" id="KW-1185">Reference proteome</keyword>
<proteinExistence type="predicted"/>